<evidence type="ECO:0000259" key="8">
    <source>
        <dbReference type="PROSITE" id="PS50928"/>
    </source>
</evidence>
<feature type="transmembrane region" description="Helical" evidence="7">
    <location>
        <begin position="182"/>
        <end position="204"/>
    </location>
</feature>
<feature type="transmembrane region" description="Helical" evidence="7">
    <location>
        <begin position="131"/>
        <end position="161"/>
    </location>
</feature>
<dbReference type="CDD" id="cd06261">
    <property type="entry name" value="TM_PBP2"/>
    <property type="match status" value="1"/>
</dbReference>
<proteinExistence type="inferred from homology"/>
<dbReference type="Pfam" id="PF00528">
    <property type="entry name" value="BPD_transp_1"/>
    <property type="match status" value="1"/>
</dbReference>
<feature type="domain" description="ABC transmembrane type-1" evidence="8">
    <location>
        <begin position="53"/>
        <end position="263"/>
    </location>
</feature>
<feature type="transmembrane region" description="Helical" evidence="7">
    <location>
        <begin position="247"/>
        <end position="267"/>
    </location>
</feature>
<evidence type="ECO:0000256" key="1">
    <source>
        <dbReference type="ARBA" id="ARBA00004651"/>
    </source>
</evidence>
<evidence type="ECO:0000313" key="9">
    <source>
        <dbReference type="EMBL" id="HDX31694.1"/>
    </source>
</evidence>
<organism evidence="9">
    <name type="scientific">Caldilinea aerophila</name>
    <dbReference type="NCBI Taxonomy" id="133453"/>
    <lineage>
        <taxon>Bacteria</taxon>
        <taxon>Bacillati</taxon>
        <taxon>Chloroflexota</taxon>
        <taxon>Caldilineae</taxon>
        <taxon>Caldilineales</taxon>
        <taxon>Caldilineaceae</taxon>
        <taxon>Caldilinea</taxon>
    </lineage>
</organism>
<protein>
    <submittedName>
        <fullName evidence="9">Sugar ABC transporter permease</fullName>
    </submittedName>
</protein>
<dbReference type="AlphaFoldDB" id="A0A7C1FIV8"/>
<dbReference type="InterPro" id="IPR035906">
    <property type="entry name" value="MetI-like_sf"/>
</dbReference>
<evidence type="ECO:0000256" key="4">
    <source>
        <dbReference type="ARBA" id="ARBA00022692"/>
    </source>
</evidence>
<comment type="similarity">
    <text evidence="7">Belongs to the binding-protein-dependent transport system permease family.</text>
</comment>
<dbReference type="Gene3D" id="1.10.3720.10">
    <property type="entry name" value="MetI-like"/>
    <property type="match status" value="1"/>
</dbReference>
<feature type="transmembrane region" description="Helical" evidence="7">
    <location>
        <begin position="57"/>
        <end position="78"/>
    </location>
</feature>
<sequence length="273" mass="30827">MAVTLTAVLIYPLLFSLWASLHDYRLTALGDVRWVGVEHYVALATNRSFWNAMRNTIVFVMVAVGLEFAFGFLLAVLLHRATPFRHIFRALLLTPAFITPIAVGLIFRFLLNSQLGVIPHLLRSVGMDVDWFGPNLALFSLALIDVWQWTPFMMLLLLAGLEALPPEPFEAARVDGATGWQVVRHITLPLMRPVILASLLIRMLDAFKVYEYVYAITRGGPGESTETIQYHIYRVGFLYYRAGEAAAMAYVLMAVILLFVVVLFYVVRRETTS</sequence>
<comment type="subcellular location">
    <subcellularLocation>
        <location evidence="1 7">Cell membrane</location>
        <topology evidence="1 7">Multi-pass membrane protein</topology>
    </subcellularLocation>
</comment>
<evidence type="ECO:0000256" key="2">
    <source>
        <dbReference type="ARBA" id="ARBA00022448"/>
    </source>
</evidence>
<gene>
    <name evidence="9" type="ORF">ENQ20_09405</name>
</gene>
<dbReference type="PANTHER" id="PTHR43005">
    <property type="entry name" value="BLR7065 PROTEIN"/>
    <property type="match status" value="1"/>
</dbReference>
<dbReference type="GO" id="GO:0055085">
    <property type="term" value="P:transmembrane transport"/>
    <property type="evidence" value="ECO:0007669"/>
    <property type="project" value="InterPro"/>
</dbReference>
<dbReference type="PANTHER" id="PTHR43005:SF1">
    <property type="entry name" value="SPERMIDINE_PUTRESCINE TRANSPORT SYSTEM PERMEASE PROTEIN"/>
    <property type="match status" value="1"/>
</dbReference>
<dbReference type="PROSITE" id="PS50928">
    <property type="entry name" value="ABC_TM1"/>
    <property type="match status" value="1"/>
</dbReference>
<keyword evidence="5 7" id="KW-1133">Transmembrane helix</keyword>
<evidence type="ECO:0000256" key="5">
    <source>
        <dbReference type="ARBA" id="ARBA00022989"/>
    </source>
</evidence>
<reference evidence="9" key="1">
    <citation type="journal article" date="2020" name="mSystems">
        <title>Genome- and Community-Level Interaction Insights into Carbon Utilization and Element Cycling Functions of Hydrothermarchaeota in Hydrothermal Sediment.</title>
        <authorList>
            <person name="Zhou Z."/>
            <person name="Liu Y."/>
            <person name="Xu W."/>
            <person name="Pan J."/>
            <person name="Luo Z.H."/>
            <person name="Li M."/>
        </authorList>
    </citation>
    <scope>NUCLEOTIDE SEQUENCE [LARGE SCALE GENOMIC DNA]</scope>
    <source>
        <strain evidence="9">SpSt-289</strain>
    </source>
</reference>
<keyword evidence="4 7" id="KW-0812">Transmembrane</keyword>
<dbReference type="InterPro" id="IPR000515">
    <property type="entry name" value="MetI-like"/>
</dbReference>
<dbReference type="GO" id="GO:0005886">
    <property type="term" value="C:plasma membrane"/>
    <property type="evidence" value="ECO:0007669"/>
    <property type="project" value="UniProtKB-SubCell"/>
</dbReference>
<accession>A0A7C1FIV8</accession>
<evidence type="ECO:0000256" key="3">
    <source>
        <dbReference type="ARBA" id="ARBA00022475"/>
    </source>
</evidence>
<comment type="caution">
    <text evidence="9">The sequence shown here is derived from an EMBL/GenBank/DDBJ whole genome shotgun (WGS) entry which is preliminary data.</text>
</comment>
<keyword evidence="6 7" id="KW-0472">Membrane</keyword>
<dbReference type="EMBL" id="DSMG01000095">
    <property type="protein sequence ID" value="HDX31694.1"/>
    <property type="molecule type" value="Genomic_DNA"/>
</dbReference>
<name>A0A7C1FIV8_9CHLR</name>
<evidence type="ECO:0000256" key="7">
    <source>
        <dbReference type="RuleBase" id="RU363032"/>
    </source>
</evidence>
<keyword evidence="3" id="KW-1003">Cell membrane</keyword>
<feature type="transmembrane region" description="Helical" evidence="7">
    <location>
        <begin position="90"/>
        <end position="111"/>
    </location>
</feature>
<evidence type="ECO:0000256" key="6">
    <source>
        <dbReference type="ARBA" id="ARBA00023136"/>
    </source>
</evidence>
<dbReference type="SUPFAM" id="SSF161098">
    <property type="entry name" value="MetI-like"/>
    <property type="match status" value="1"/>
</dbReference>
<keyword evidence="2 7" id="KW-0813">Transport</keyword>